<dbReference type="EMBL" id="AP027728">
    <property type="protein sequence ID" value="BDZ39939.1"/>
    <property type="molecule type" value="Genomic_DNA"/>
</dbReference>
<feature type="coiled-coil region" evidence="1">
    <location>
        <begin position="33"/>
        <end position="61"/>
    </location>
</feature>
<proteinExistence type="predicted"/>
<keyword evidence="3" id="KW-1185">Reference proteome</keyword>
<evidence type="ECO:0000256" key="1">
    <source>
        <dbReference type="SAM" id="Coils"/>
    </source>
</evidence>
<name>A0ABN6X5S5_9MICO</name>
<dbReference type="Proteomes" id="UP001321543">
    <property type="component" value="Chromosome"/>
</dbReference>
<reference evidence="3" key="1">
    <citation type="journal article" date="2019" name="Int. J. Syst. Evol. Microbiol.">
        <title>The Global Catalogue of Microorganisms (GCM) 10K type strain sequencing project: providing services to taxonomists for standard genome sequencing and annotation.</title>
        <authorList>
            <consortium name="The Broad Institute Genomics Platform"/>
            <consortium name="The Broad Institute Genome Sequencing Center for Infectious Disease"/>
            <person name="Wu L."/>
            <person name="Ma J."/>
        </authorList>
    </citation>
    <scope>NUCLEOTIDE SEQUENCE [LARGE SCALE GENOMIC DNA]</scope>
    <source>
        <strain evidence="3">NBRC 106310</strain>
    </source>
</reference>
<organism evidence="2 3">
    <name type="scientific">Microbacterium suwonense</name>
    <dbReference type="NCBI Taxonomy" id="683047"/>
    <lineage>
        <taxon>Bacteria</taxon>
        <taxon>Bacillati</taxon>
        <taxon>Actinomycetota</taxon>
        <taxon>Actinomycetes</taxon>
        <taxon>Micrococcales</taxon>
        <taxon>Microbacteriaceae</taxon>
        <taxon>Microbacterium</taxon>
    </lineage>
</organism>
<evidence type="ECO:0000313" key="3">
    <source>
        <dbReference type="Proteomes" id="UP001321543"/>
    </source>
</evidence>
<sequence>MYLHIQSEDMRDAVERIGEASMKAYRALEVAKADRAQETKRQEAEAARQAAEDAYAVWKADRTGQDGVVRFDPRTDPHPPVPLWDAQWMPHEVAVALVQPGAKREAIRLFTGDLTLEEVTRFAPLGATDPAQVRQVADLPDEFLEGVFD</sequence>
<accession>A0ABN6X5S5</accession>
<gene>
    <name evidence="2" type="ORF">GCM10025863_25530</name>
</gene>
<protein>
    <submittedName>
        <fullName evidence="2">Uncharacterized protein</fullName>
    </submittedName>
</protein>
<evidence type="ECO:0000313" key="2">
    <source>
        <dbReference type="EMBL" id="BDZ39939.1"/>
    </source>
</evidence>
<keyword evidence="1" id="KW-0175">Coiled coil</keyword>